<dbReference type="PROSITE" id="PS50883">
    <property type="entry name" value="EAL"/>
    <property type="match status" value="1"/>
</dbReference>
<dbReference type="PROSITE" id="PS50113">
    <property type="entry name" value="PAC"/>
    <property type="match status" value="1"/>
</dbReference>
<dbReference type="Gene3D" id="3.30.450.40">
    <property type="match status" value="1"/>
</dbReference>
<dbReference type="InterPro" id="IPR003018">
    <property type="entry name" value="GAF"/>
</dbReference>
<dbReference type="CDD" id="cd01948">
    <property type="entry name" value="EAL"/>
    <property type="match status" value="1"/>
</dbReference>
<dbReference type="NCBIfam" id="TIGR00229">
    <property type="entry name" value="sensory_box"/>
    <property type="match status" value="1"/>
</dbReference>
<dbReference type="InterPro" id="IPR029787">
    <property type="entry name" value="Nucleotide_cyclase"/>
</dbReference>
<dbReference type="PROSITE" id="PS50112">
    <property type="entry name" value="PAS"/>
    <property type="match status" value="1"/>
</dbReference>
<keyword evidence="7" id="KW-1185">Reference proteome</keyword>
<dbReference type="Gene3D" id="3.30.70.270">
    <property type="match status" value="1"/>
</dbReference>
<dbReference type="FunFam" id="3.20.20.450:FF:000001">
    <property type="entry name" value="Cyclic di-GMP phosphodiesterase yahA"/>
    <property type="match status" value="1"/>
</dbReference>
<dbReference type="SUPFAM" id="SSF55073">
    <property type="entry name" value="Nucleotide cyclase"/>
    <property type="match status" value="1"/>
</dbReference>
<dbReference type="NCBIfam" id="TIGR00254">
    <property type="entry name" value="GGDEF"/>
    <property type="match status" value="1"/>
</dbReference>
<feature type="domain" description="PAS" evidence="2">
    <location>
        <begin position="294"/>
        <end position="346"/>
    </location>
</feature>
<dbReference type="InterPro" id="IPR001610">
    <property type="entry name" value="PAC"/>
</dbReference>
<organism evidence="6 7">
    <name type="scientific">Noviherbaspirillum humi</name>
    <dbReference type="NCBI Taxonomy" id="1688639"/>
    <lineage>
        <taxon>Bacteria</taxon>
        <taxon>Pseudomonadati</taxon>
        <taxon>Pseudomonadota</taxon>
        <taxon>Betaproteobacteria</taxon>
        <taxon>Burkholderiales</taxon>
        <taxon>Oxalobacteraceae</taxon>
        <taxon>Noviherbaspirillum</taxon>
    </lineage>
</organism>
<dbReference type="GO" id="GO:0071732">
    <property type="term" value="P:cellular response to nitric oxide"/>
    <property type="evidence" value="ECO:0007669"/>
    <property type="project" value="UniProtKB-ARBA"/>
</dbReference>
<dbReference type="PANTHER" id="PTHR44757">
    <property type="entry name" value="DIGUANYLATE CYCLASE DGCP"/>
    <property type="match status" value="1"/>
</dbReference>
<dbReference type="EMBL" id="FZOT01000013">
    <property type="protein sequence ID" value="SNT08284.1"/>
    <property type="molecule type" value="Genomic_DNA"/>
</dbReference>
<dbReference type="RefSeq" id="WP_089400566.1">
    <property type="nucleotide sequence ID" value="NZ_FZOT01000013.1"/>
</dbReference>
<sequence length="850" mass="95986">MNHALVNDPDRLGTLRALHLLDTPAESFFDEIARFAAHLAGTPIATVTLIDEQRQWFKARVGLELPETPLAMAICLYTIMSSGIYVVEDTMKDPTHSSNPLVTGSPYLRAYAGVPLRMENGHVIGALAVMDTRPRRFRSSVLEGLVMLAQQVVMHITLRQQKLELELQTRRLREAQRIADIGSWELDLTTHTFQISEQVYRIYGVWHAEPQAPLIPLDRYLDYVHPDDLASVQRALEDARSGVRPMDIVHRIVLADGSVRHVRQHAELIRSLDQHLALAGTVHHVTELIEKQAKRELLEECIERVSDTVMITEASPLDEPGPRIVFVNKAFENTTGYRRDEVLGRSPRFLQGPGTQRCELDRVGNALRHCLPVQSELINYTKRGKPFWAQLDIAPVAVRSETPTHFVSVQRDVTRRKEDEHYIRQLAFYDALTGLPNRRLLMDRLAHALQIALRHAQSGAVMFIDLDNFKTLNDTMGHDKGDILLTLVAQRLQRFVRKSNTVARFGGDEFVILLEDLDPQSDMAATQARILGEKILGAFQVPFDVAGYRHSCTPSIGVALFNGEPVGPDEILKRADVAMYEAKASGRNGLRFFDKGMQCRVNKRAALDRDFRKALQAGEFVLHYQPQVDQSGQMIGVEALVRWRHPHRGLLYPSEFMWIAEDSNLIVELGDWVLGQACRQMALWQRRAGRPVPGISVNVSARQFHHPEFLPRTIDVLRAAGVDPRSLKLELTESTLVDRIDDTVAKMDTLKSWGVRFSLDDFGTGYSSLAYLKRLPIDEVKIDRSFIQDILCNQDDAAISQTIISLCQILGLNVMAEGIENESQRDLLAKQGCKYYQGYLMGRPVPPELL</sequence>
<dbReference type="Pfam" id="PF01590">
    <property type="entry name" value="GAF"/>
    <property type="match status" value="1"/>
</dbReference>
<dbReference type="InterPro" id="IPR043128">
    <property type="entry name" value="Rev_trsase/Diguanyl_cyclase"/>
</dbReference>
<dbReference type="Pfam" id="PF00990">
    <property type="entry name" value="GGDEF"/>
    <property type="match status" value="1"/>
</dbReference>
<evidence type="ECO:0000313" key="7">
    <source>
        <dbReference type="Proteomes" id="UP000198284"/>
    </source>
</evidence>
<evidence type="ECO:0000259" key="2">
    <source>
        <dbReference type="PROSITE" id="PS50112"/>
    </source>
</evidence>
<dbReference type="Pfam" id="PF13426">
    <property type="entry name" value="PAS_9"/>
    <property type="match status" value="1"/>
</dbReference>
<comment type="catalytic activity">
    <reaction evidence="1">
        <text>3',3'-c-di-GMP + H2O = 5'-phosphoguanylyl(3'-&gt;5')guanosine + H(+)</text>
        <dbReference type="Rhea" id="RHEA:24902"/>
        <dbReference type="ChEBI" id="CHEBI:15377"/>
        <dbReference type="ChEBI" id="CHEBI:15378"/>
        <dbReference type="ChEBI" id="CHEBI:58754"/>
        <dbReference type="ChEBI" id="CHEBI:58805"/>
        <dbReference type="EC" id="3.1.4.52"/>
    </reaction>
    <physiologicalReaction direction="left-to-right" evidence="1">
        <dbReference type="Rhea" id="RHEA:24903"/>
    </physiologicalReaction>
</comment>
<dbReference type="Pfam" id="PF08447">
    <property type="entry name" value="PAS_3"/>
    <property type="match status" value="1"/>
</dbReference>
<evidence type="ECO:0000259" key="5">
    <source>
        <dbReference type="PROSITE" id="PS50887"/>
    </source>
</evidence>
<dbReference type="InterPro" id="IPR000014">
    <property type="entry name" value="PAS"/>
</dbReference>
<dbReference type="InterPro" id="IPR035965">
    <property type="entry name" value="PAS-like_dom_sf"/>
</dbReference>
<dbReference type="InterPro" id="IPR029016">
    <property type="entry name" value="GAF-like_dom_sf"/>
</dbReference>
<dbReference type="Gene3D" id="3.20.20.450">
    <property type="entry name" value="EAL domain"/>
    <property type="match status" value="1"/>
</dbReference>
<dbReference type="SUPFAM" id="SSF55781">
    <property type="entry name" value="GAF domain-like"/>
    <property type="match status" value="1"/>
</dbReference>
<dbReference type="SUPFAM" id="SSF55785">
    <property type="entry name" value="PYP-like sensor domain (PAS domain)"/>
    <property type="match status" value="2"/>
</dbReference>
<feature type="domain" description="EAL" evidence="4">
    <location>
        <begin position="604"/>
        <end position="850"/>
    </location>
</feature>
<dbReference type="Gene3D" id="2.10.70.100">
    <property type="match status" value="1"/>
</dbReference>
<accession>A0A239JTS7</accession>
<dbReference type="PROSITE" id="PS50887">
    <property type="entry name" value="GGDEF"/>
    <property type="match status" value="1"/>
</dbReference>
<evidence type="ECO:0000259" key="4">
    <source>
        <dbReference type="PROSITE" id="PS50883"/>
    </source>
</evidence>
<gene>
    <name evidence="6" type="ORF">SAMN06265795_11366</name>
</gene>
<dbReference type="PANTHER" id="PTHR44757:SF2">
    <property type="entry name" value="BIOFILM ARCHITECTURE MAINTENANCE PROTEIN MBAA"/>
    <property type="match status" value="1"/>
</dbReference>
<dbReference type="OrthoDB" id="9813903at2"/>
<dbReference type="InterPro" id="IPR001633">
    <property type="entry name" value="EAL_dom"/>
</dbReference>
<proteinExistence type="predicted"/>
<dbReference type="AlphaFoldDB" id="A0A239JTS7"/>
<dbReference type="SMART" id="SM00267">
    <property type="entry name" value="GGDEF"/>
    <property type="match status" value="1"/>
</dbReference>
<name>A0A239JTS7_9BURK</name>
<dbReference type="InterPro" id="IPR000700">
    <property type="entry name" value="PAS-assoc_C"/>
</dbReference>
<feature type="domain" description="GGDEF" evidence="5">
    <location>
        <begin position="457"/>
        <end position="595"/>
    </location>
</feature>
<reference evidence="6 7" key="1">
    <citation type="submission" date="2017-06" db="EMBL/GenBank/DDBJ databases">
        <authorList>
            <person name="Kim H.J."/>
            <person name="Triplett B.A."/>
        </authorList>
    </citation>
    <scope>NUCLEOTIDE SEQUENCE [LARGE SCALE GENOMIC DNA]</scope>
    <source>
        <strain evidence="6 7">U15</strain>
    </source>
</reference>
<protein>
    <submittedName>
        <fullName evidence="6">PAS domain S-box-containing protein/diguanylate cyclase (GGDEF) domain-containing protein</fullName>
    </submittedName>
</protein>
<evidence type="ECO:0000256" key="1">
    <source>
        <dbReference type="ARBA" id="ARBA00051114"/>
    </source>
</evidence>
<dbReference type="InterPro" id="IPR013655">
    <property type="entry name" value="PAS_fold_3"/>
</dbReference>
<dbReference type="FunFam" id="3.30.70.270:FF:000001">
    <property type="entry name" value="Diguanylate cyclase domain protein"/>
    <property type="match status" value="1"/>
</dbReference>
<dbReference type="SMART" id="SM00086">
    <property type="entry name" value="PAC"/>
    <property type="match status" value="2"/>
</dbReference>
<feature type="domain" description="PAC" evidence="3">
    <location>
        <begin position="371"/>
        <end position="425"/>
    </location>
</feature>
<dbReference type="SMART" id="SM00091">
    <property type="entry name" value="PAS"/>
    <property type="match status" value="2"/>
</dbReference>
<evidence type="ECO:0000313" key="6">
    <source>
        <dbReference type="EMBL" id="SNT08284.1"/>
    </source>
</evidence>
<evidence type="ECO:0000259" key="3">
    <source>
        <dbReference type="PROSITE" id="PS50113"/>
    </source>
</evidence>
<dbReference type="InterPro" id="IPR035919">
    <property type="entry name" value="EAL_sf"/>
</dbReference>
<dbReference type="InterPro" id="IPR000160">
    <property type="entry name" value="GGDEF_dom"/>
</dbReference>
<dbReference type="SUPFAM" id="SSF141868">
    <property type="entry name" value="EAL domain-like"/>
    <property type="match status" value="1"/>
</dbReference>
<dbReference type="Gene3D" id="3.30.450.20">
    <property type="entry name" value="PAS domain"/>
    <property type="match status" value="2"/>
</dbReference>
<dbReference type="Proteomes" id="UP000198284">
    <property type="component" value="Unassembled WGS sequence"/>
</dbReference>
<dbReference type="CDD" id="cd00130">
    <property type="entry name" value="PAS"/>
    <property type="match status" value="2"/>
</dbReference>
<dbReference type="InterPro" id="IPR052155">
    <property type="entry name" value="Biofilm_reg_signaling"/>
</dbReference>
<dbReference type="SMART" id="SM00065">
    <property type="entry name" value="GAF"/>
    <property type="match status" value="1"/>
</dbReference>
<dbReference type="SMART" id="SM00052">
    <property type="entry name" value="EAL"/>
    <property type="match status" value="1"/>
</dbReference>
<dbReference type="GO" id="GO:0071111">
    <property type="term" value="F:cyclic-guanylate-specific phosphodiesterase activity"/>
    <property type="evidence" value="ECO:0007669"/>
    <property type="project" value="UniProtKB-EC"/>
</dbReference>
<dbReference type="CDD" id="cd01949">
    <property type="entry name" value="GGDEF"/>
    <property type="match status" value="1"/>
</dbReference>
<dbReference type="Pfam" id="PF00563">
    <property type="entry name" value="EAL"/>
    <property type="match status" value="1"/>
</dbReference>